<protein>
    <submittedName>
        <fullName evidence="3">Uncharacterized protein</fullName>
    </submittedName>
</protein>
<feature type="region of interest" description="Disordered" evidence="1">
    <location>
        <begin position="1"/>
        <end position="27"/>
    </location>
</feature>
<dbReference type="Proteomes" id="UP000688947">
    <property type="component" value="Unassembled WGS sequence"/>
</dbReference>
<evidence type="ECO:0000256" key="1">
    <source>
        <dbReference type="SAM" id="MobiDB-lite"/>
    </source>
</evidence>
<reference evidence="2" key="2">
    <citation type="submission" date="2021-01" db="EMBL/GenBank/DDBJ databases">
        <title>Phytophthora aleatoria, a newly-described species from Pinus radiata is distinct from Phytophthora cactorum isolates based on comparative genomics.</title>
        <authorList>
            <person name="Mcdougal R."/>
            <person name="Panda P."/>
            <person name="Williams N."/>
            <person name="Studholme D.J."/>
        </authorList>
    </citation>
    <scope>NUCLEOTIDE SEQUENCE</scope>
    <source>
        <strain evidence="2">NZFS 3830</strain>
    </source>
</reference>
<proteinExistence type="predicted"/>
<sequence>MEALPHSAPARSQSRSPRVATSSQVDASAYVDEDSALIASTHNDSSSVASVEVRSGTCDGGDEVGVSALNNKLLSDTSEDLNMVCDGDISGHFGVVGSGDEAEKDAVEPGEYQAEEDVKAYCAPQDDGDRGRGSIC</sequence>
<accession>A0A329RFN5</accession>
<keyword evidence="4" id="KW-1185">Reference proteome</keyword>
<dbReference type="EMBL" id="JAENGZ010002331">
    <property type="protein sequence ID" value="KAG6944063.1"/>
    <property type="molecule type" value="Genomic_DNA"/>
</dbReference>
<evidence type="ECO:0000313" key="2">
    <source>
        <dbReference type="EMBL" id="KAG6944063.1"/>
    </source>
</evidence>
<feature type="compositionally biased region" description="Low complexity" evidence="1">
    <location>
        <begin position="1"/>
        <end position="20"/>
    </location>
</feature>
<dbReference type="Proteomes" id="UP000251314">
    <property type="component" value="Unassembled WGS sequence"/>
</dbReference>
<dbReference type="VEuPathDB" id="FungiDB:PC110_g20098"/>
<organism evidence="3 4">
    <name type="scientific">Phytophthora cactorum</name>
    <dbReference type="NCBI Taxonomy" id="29920"/>
    <lineage>
        <taxon>Eukaryota</taxon>
        <taxon>Sar</taxon>
        <taxon>Stramenopiles</taxon>
        <taxon>Oomycota</taxon>
        <taxon>Peronosporomycetes</taxon>
        <taxon>Peronosporales</taxon>
        <taxon>Peronosporaceae</taxon>
        <taxon>Phytophthora</taxon>
    </lineage>
</organism>
<comment type="caution">
    <text evidence="3">The sequence shown here is derived from an EMBL/GenBank/DDBJ whole genome shotgun (WGS) entry which is preliminary data.</text>
</comment>
<gene>
    <name evidence="2" type="ORF">JG687_00018074</name>
    <name evidence="3" type="ORF">PC110_g20098</name>
</gene>
<evidence type="ECO:0000313" key="4">
    <source>
        <dbReference type="Proteomes" id="UP000251314"/>
    </source>
</evidence>
<dbReference type="OrthoDB" id="129648at2759"/>
<reference evidence="3 4" key="1">
    <citation type="submission" date="2018-01" db="EMBL/GenBank/DDBJ databases">
        <title>Draft genome of the strawberry crown rot pathogen Phytophthora cactorum.</title>
        <authorList>
            <person name="Armitage A.D."/>
            <person name="Lysoe E."/>
            <person name="Nellist C.F."/>
            <person name="Harrison R.J."/>
            <person name="Brurberg M.B."/>
        </authorList>
    </citation>
    <scope>NUCLEOTIDE SEQUENCE [LARGE SCALE GENOMIC DNA]</scope>
    <source>
        <strain evidence="3 4">10300</strain>
    </source>
</reference>
<dbReference type="EMBL" id="MJFZ01001054">
    <property type="protein sequence ID" value="RAW23465.1"/>
    <property type="molecule type" value="Genomic_DNA"/>
</dbReference>
<evidence type="ECO:0000313" key="3">
    <source>
        <dbReference type="EMBL" id="RAW23465.1"/>
    </source>
</evidence>
<name>A0A329RFN5_9STRA</name>
<dbReference type="AlphaFoldDB" id="A0A329RFN5"/>